<proteinExistence type="inferred from homology"/>
<accession>A0ABS9X6N1</accession>
<dbReference type="Pfam" id="PF13193">
    <property type="entry name" value="AMP-binding_C"/>
    <property type="match status" value="1"/>
</dbReference>
<evidence type="ECO:0000313" key="3">
    <source>
        <dbReference type="EMBL" id="MCI2285879.1"/>
    </source>
</evidence>
<dbReference type="InterPro" id="IPR025110">
    <property type="entry name" value="AMP-bd_C"/>
</dbReference>
<sequence length="106" mass="11990">MIISGGFNVYPVEIENLINGIDEVMVSTVIGTPHEKWGEQITAVIELKPGKTIEPEKIKVLCKETLGSIKAPKEVIFWDKIPLSSVGKVLKREVRETFWKDQDRQV</sequence>
<evidence type="ECO:0000313" key="4">
    <source>
        <dbReference type="Proteomes" id="UP001139646"/>
    </source>
</evidence>
<comment type="similarity">
    <text evidence="1">Belongs to the ATP-dependent AMP-binding enzyme family.</text>
</comment>
<dbReference type="SUPFAM" id="SSF56801">
    <property type="entry name" value="Acetyl-CoA synthetase-like"/>
    <property type="match status" value="1"/>
</dbReference>
<organism evidence="3 4">
    <name type="scientific">Colwellia maritima</name>
    <dbReference type="NCBI Taxonomy" id="2912588"/>
    <lineage>
        <taxon>Bacteria</taxon>
        <taxon>Pseudomonadati</taxon>
        <taxon>Pseudomonadota</taxon>
        <taxon>Gammaproteobacteria</taxon>
        <taxon>Alteromonadales</taxon>
        <taxon>Colwelliaceae</taxon>
        <taxon>Colwellia</taxon>
    </lineage>
</organism>
<evidence type="ECO:0000259" key="2">
    <source>
        <dbReference type="Pfam" id="PF13193"/>
    </source>
</evidence>
<dbReference type="Proteomes" id="UP001139646">
    <property type="component" value="Unassembled WGS sequence"/>
</dbReference>
<dbReference type="PANTHER" id="PTHR43201">
    <property type="entry name" value="ACYL-COA SYNTHETASE"/>
    <property type="match status" value="1"/>
</dbReference>
<reference evidence="3" key="1">
    <citation type="submission" date="2022-01" db="EMBL/GenBank/DDBJ databases">
        <title>Colwellia maritima, isolated from seawater.</title>
        <authorList>
            <person name="Kristyanto S."/>
            <person name="Jung J."/>
            <person name="Jeon C.O."/>
        </authorList>
    </citation>
    <scope>NUCLEOTIDE SEQUENCE</scope>
    <source>
        <strain evidence="3">MSW7</strain>
    </source>
</reference>
<evidence type="ECO:0000256" key="1">
    <source>
        <dbReference type="ARBA" id="ARBA00006432"/>
    </source>
</evidence>
<dbReference type="Gene3D" id="3.30.300.30">
    <property type="match status" value="1"/>
</dbReference>
<name>A0ABS9X6N1_9GAMM</name>
<gene>
    <name evidence="3" type="ORF">L3081_23935</name>
</gene>
<comment type="caution">
    <text evidence="3">The sequence shown here is derived from an EMBL/GenBank/DDBJ whole genome shotgun (WGS) entry which is preliminary data.</text>
</comment>
<dbReference type="PANTHER" id="PTHR43201:SF8">
    <property type="entry name" value="ACYL-COA SYNTHETASE FAMILY MEMBER 3"/>
    <property type="match status" value="1"/>
</dbReference>
<feature type="domain" description="AMP-binding enzyme C-terminal" evidence="2">
    <location>
        <begin position="13"/>
        <end position="88"/>
    </location>
</feature>
<dbReference type="EMBL" id="JAKKSL010000006">
    <property type="protein sequence ID" value="MCI2285879.1"/>
    <property type="molecule type" value="Genomic_DNA"/>
</dbReference>
<protein>
    <recommendedName>
        <fullName evidence="2">AMP-binding enzyme C-terminal domain-containing protein</fullName>
    </recommendedName>
</protein>
<dbReference type="RefSeq" id="WP_242288841.1">
    <property type="nucleotide sequence ID" value="NZ_JAKKSL010000006.1"/>
</dbReference>
<dbReference type="InterPro" id="IPR045851">
    <property type="entry name" value="AMP-bd_C_sf"/>
</dbReference>
<keyword evidence="4" id="KW-1185">Reference proteome</keyword>